<evidence type="ECO:0000313" key="2">
    <source>
        <dbReference type="EMBL" id="AMJ77811.1"/>
    </source>
</evidence>
<dbReference type="InterPro" id="IPR013784">
    <property type="entry name" value="Carb-bd-like_fold"/>
</dbReference>
<accession>A0AAC9ACZ4</accession>
<dbReference type="SUPFAM" id="SSF49452">
    <property type="entry name" value="Starch-binding domain-like"/>
    <property type="match status" value="1"/>
</dbReference>
<dbReference type="Gene3D" id="2.60.40.1120">
    <property type="entry name" value="Carboxypeptidase-like, regulatory domain"/>
    <property type="match status" value="1"/>
</dbReference>
<name>A0AAC9ACZ4_9ALTE</name>
<dbReference type="GO" id="GO:0030246">
    <property type="term" value="F:carbohydrate binding"/>
    <property type="evidence" value="ECO:0007669"/>
    <property type="project" value="InterPro"/>
</dbReference>
<dbReference type="RefSeq" id="WP_041702617.1">
    <property type="nucleotide sequence ID" value="NZ_CP013928.1"/>
</dbReference>
<organism evidence="2 3">
    <name type="scientific">Alteromonas mediterranea</name>
    <dbReference type="NCBI Taxonomy" id="314275"/>
    <lineage>
        <taxon>Bacteria</taxon>
        <taxon>Pseudomonadati</taxon>
        <taxon>Pseudomonadota</taxon>
        <taxon>Gammaproteobacteria</taxon>
        <taxon>Alteromonadales</taxon>
        <taxon>Alteromonadaceae</taxon>
        <taxon>Alteromonas/Salinimonas group</taxon>
        <taxon>Alteromonas</taxon>
    </lineage>
</organism>
<feature type="compositionally biased region" description="Polar residues" evidence="1">
    <location>
        <begin position="162"/>
        <end position="172"/>
    </location>
</feature>
<reference evidence="2 3" key="1">
    <citation type="submission" date="2015-12" db="EMBL/GenBank/DDBJ databases">
        <title>Intraspecies pangenome expansion in the marine bacterium Alteromonas.</title>
        <authorList>
            <person name="Lopez-Perez M."/>
            <person name="Rodriguez-Valera F."/>
        </authorList>
    </citation>
    <scope>NUCLEOTIDE SEQUENCE [LARGE SCALE GENOMIC DNA]</scope>
    <source>
        <strain evidence="2 3">UM8</strain>
    </source>
</reference>
<dbReference type="EMBL" id="CP013928">
    <property type="protein sequence ID" value="AMJ77811.1"/>
    <property type="molecule type" value="Genomic_DNA"/>
</dbReference>
<dbReference type="Pfam" id="PF13620">
    <property type="entry name" value="CarboxypepD_reg"/>
    <property type="match status" value="1"/>
</dbReference>
<protein>
    <recommendedName>
        <fullName evidence="4">TonB-dependent receptor</fullName>
    </recommendedName>
</protein>
<sequence>MANNTNGSIRGTSIQVNGSSISNVTITIENLDTGLTRSVQSNESGDFRFPLLPAGNYKVTAEKNGFRTTIQDSVKVGISGKTNLDMRLASDDVERIEVTGSTIAMVDVTSSSTGIVVDSVTLDRVPVPRNLTSVALLAPGTTQGDSAFGDLPSIGGARGYFQPSQQRSRNRS</sequence>
<feature type="region of interest" description="Disordered" evidence="1">
    <location>
        <begin position="147"/>
        <end position="172"/>
    </location>
</feature>
<evidence type="ECO:0000256" key="1">
    <source>
        <dbReference type="SAM" id="MobiDB-lite"/>
    </source>
</evidence>
<proteinExistence type="predicted"/>
<evidence type="ECO:0008006" key="4">
    <source>
        <dbReference type="Google" id="ProtNLM"/>
    </source>
</evidence>
<gene>
    <name evidence="2" type="ORF">AV942_05520</name>
</gene>
<dbReference type="Proteomes" id="UP000061468">
    <property type="component" value="Chromosome"/>
</dbReference>
<evidence type="ECO:0000313" key="3">
    <source>
        <dbReference type="Proteomes" id="UP000061468"/>
    </source>
</evidence>
<dbReference type="AlphaFoldDB" id="A0AAC9ACZ4"/>